<gene>
    <name evidence="4" type="ORF">UU78_C0002G0025</name>
</gene>
<dbReference type="GO" id="GO:0006412">
    <property type="term" value="P:translation"/>
    <property type="evidence" value="ECO:0007669"/>
    <property type="project" value="InterPro"/>
</dbReference>
<comment type="similarity">
    <text evidence="1">Belongs to the universal ribosomal protein uL18 family.</text>
</comment>
<dbReference type="InterPro" id="IPR005484">
    <property type="entry name" value="Ribosomal_uL18_bac/plant/anim"/>
</dbReference>
<proteinExistence type="inferred from homology"/>
<evidence type="ECO:0000256" key="2">
    <source>
        <dbReference type="ARBA" id="ARBA00022980"/>
    </source>
</evidence>
<comment type="caution">
    <text evidence="4">The sequence shown here is derived from an EMBL/GenBank/DDBJ whole genome shotgun (WGS) entry which is preliminary data.</text>
</comment>
<dbReference type="SUPFAM" id="SSF53137">
    <property type="entry name" value="Translational machinery components"/>
    <property type="match status" value="1"/>
</dbReference>
<dbReference type="GO" id="GO:0005840">
    <property type="term" value="C:ribosome"/>
    <property type="evidence" value="ECO:0007669"/>
    <property type="project" value="UniProtKB-KW"/>
</dbReference>
<dbReference type="AlphaFoldDB" id="A0A0G0XFG4"/>
<evidence type="ECO:0000313" key="5">
    <source>
        <dbReference type="Proteomes" id="UP000034371"/>
    </source>
</evidence>
<keyword evidence="3" id="KW-0687">Ribonucleoprotein</keyword>
<dbReference type="EMBL" id="LCBY01000002">
    <property type="protein sequence ID" value="KKS23172.1"/>
    <property type="molecule type" value="Genomic_DNA"/>
</dbReference>
<evidence type="ECO:0000313" key="4">
    <source>
        <dbReference type="EMBL" id="KKS23172.1"/>
    </source>
</evidence>
<dbReference type="Gene3D" id="3.30.420.100">
    <property type="match status" value="1"/>
</dbReference>
<keyword evidence="2 4" id="KW-0689">Ribosomal protein</keyword>
<name>A0A0G0XFG4_9BACT</name>
<feature type="non-terminal residue" evidence="4">
    <location>
        <position position="1"/>
    </location>
</feature>
<dbReference type="CDD" id="cd00432">
    <property type="entry name" value="Ribosomal_L18_L5e"/>
    <property type="match status" value="1"/>
</dbReference>
<evidence type="ECO:0000256" key="1">
    <source>
        <dbReference type="ARBA" id="ARBA00007116"/>
    </source>
</evidence>
<organism evidence="4 5">
    <name type="scientific">Candidatus Roizmanbacteria bacterium GW2011_GWC2_41_7</name>
    <dbReference type="NCBI Taxonomy" id="1618487"/>
    <lineage>
        <taxon>Bacteria</taxon>
        <taxon>Candidatus Roizmaniibacteriota</taxon>
    </lineage>
</organism>
<dbReference type="GO" id="GO:1990904">
    <property type="term" value="C:ribonucleoprotein complex"/>
    <property type="evidence" value="ECO:0007669"/>
    <property type="project" value="UniProtKB-KW"/>
</dbReference>
<dbReference type="InterPro" id="IPR057268">
    <property type="entry name" value="Ribosomal_L18"/>
</dbReference>
<protein>
    <submittedName>
        <fullName evidence="4">50S ribosomal protein L18</fullName>
    </submittedName>
</protein>
<accession>A0A0G0XFG4</accession>
<dbReference type="PATRIC" id="fig|1618487.3.peg.42"/>
<dbReference type="Pfam" id="PF00861">
    <property type="entry name" value="Ribosomal_L18p"/>
    <property type="match status" value="1"/>
</dbReference>
<reference evidence="4 5" key="1">
    <citation type="journal article" date="2015" name="Nature">
        <title>rRNA introns, odd ribosomes, and small enigmatic genomes across a large radiation of phyla.</title>
        <authorList>
            <person name="Brown C.T."/>
            <person name="Hug L.A."/>
            <person name="Thomas B.C."/>
            <person name="Sharon I."/>
            <person name="Castelle C.J."/>
            <person name="Singh A."/>
            <person name="Wilkins M.J."/>
            <person name="Williams K.H."/>
            <person name="Banfield J.F."/>
        </authorList>
    </citation>
    <scope>NUCLEOTIDE SEQUENCE [LARGE SCALE GENOMIC DNA]</scope>
</reference>
<evidence type="ECO:0000256" key="3">
    <source>
        <dbReference type="ARBA" id="ARBA00023274"/>
    </source>
</evidence>
<sequence length="139" mass="15667">VRVLPKKAPEARKFLSESGFINEDEEKSLIISRSFKAEGSEKIIVNGSNLEVSFKDKTNAVSRKENEAALTESLKNYGVEAQKLQETQKMQIARMVGKLLAEKAKKQKVGKAYFDRRGYKYHGRIKALAEGAREEGLDF</sequence>
<dbReference type="Proteomes" id="UP000034371">
    <property type="component" value="Unassembled WGS sequence"/>
</dbReference>
<dbReference type="GO" id="GO:0003735">
    <property type="term" value="F:structural constituent of ribosome"/>
    <property type="evidence" value="ECO:0007669"/>
    <property type="project" value="InterPro"/>
</dbReference>